<dbReference type="InterPro" id="IPR013024">
    <property type="entry name" value="GGCT-like"/>
</dbReference>
<evidence type="ECO:0000313" key="2">
    <source>
        <dbReference type="EMBL" id="SEJ75194.1"/>
    </source>
</evidence>
<dbReference type="SUPFAM" id="SSF110857">
    <property type="entry name" value="Gamma-glutamyl cyclotransferase-like"/>
    <property type="match status" value="1"/>
</dbReference>
<evidence type="ECO:0000259" key="1">
    <source>
        <dbReference type="Pfam" id="PF06094"/>
    </source>
</evidence>
<name>A0A1H7BE36_9BACT</name>
<dbReference type="InterPro" id="IPR009288">
    <property type="entry name" value="AIG2-like_dom"/>
</dbReference>
<dbReference type="OrthoDB" id="482277at2"/>
<gene>
    <name evidence="2" type="ORF">SAMN05192553_11143</name>
</gene>
<dbReference type="Proteomes" id="UP000199403">
    <property type="component" value="Unassembled WGS sequence"/>
</dbReference>
<keyword evidence="3" id="KW-1185">Reference proteome</keyword>
<dbReference type="AlphaFoldDB" id="A0A1H7BE36"/>
<dbReference type="RefSeq" id="WP_092178525.1">
    <property type="nucleotide sequence ID" value="NZ_FNZH01000011.1"/>
</dbReference>
<dbReference type="GO" id="GO:0016740">
    <property type="term" value="F:transferase activity"/>
    <property type="evidence" value="ECO:0007669"/>
    <property type="project" value="UniProtKB-KW"/>
</dbReference>
<feature type="domain" description="Gamma-glutamylcyclotransferase AIG2-like" evidence="1">
    <location>
        <begin position="7"/>
        <end position="131"/>
    </location>
</feature>
<dbReference type="Pfam" id="PF06094">
    <property type="entry name" value="GGACT"/>
    <property type="match status" value="1"/>
</dbReference>
<proteinExistence type="predicted"/>
<dbReference type="CDD" id="cd06661">
    <property type="entry name" value="GGCT_like"/>
    <property type="match status" value="1"/>
</dbReference>
<keyword evidence="2" id="KW-0808">Transferase</keyword>
<dbReference type="InterPro" id="IPR036568">
    <property type="entry name" value="GGCT-like_sf"/>
</dbReference>
<protein>
    <submittedName>
        <fullName evidence="2">Uncharacterized conserved protein YtfP, gamma-glutamylcyclotransferase (GGCT)/AIG2-like family</fullName>
    </submittedName>
</protein>
<evidence type="ECO:0000313" key="3">
    <source>
        <dbReference type="Proteomes" id="UP000199403"/>
    </source>
</evidence>
<accession>A0A1H7BE36</accession>
<dbReference type="EMBL" id="FNZH01000011">
    <property type="protein sequence ID" value="SEJ75194.1"/>
    <property type="molecule type" value="Genomic_DNA"/>
</dbReference>
<sequence length="136" mass="15239">MAAVGTLFVYGTLRRGFAHPMAKTLEELGRYLGRGTFQGRLYDRGPYPVAVLSSDPSHRVYGDVYALEAEERVLELMDEYEGVGEPLETGVTFERKQTAVRLADGSRKTAWIYLHSGYTDHFVPIAGGDYLAFKNR</sequence>
<organism evidence="2 3">
    <name type="scientific">Cyclobacterium xiamenense</name>
    <dbReference type="NCBI Taxonomy" id="1297121"/>
    <lineage>
        <taxon>Bacteria</taxon>
        <taxon>Pseudomonadati</taxon>
        <taxon>Bacteroidota</taxon>
        <taxon>Cytophagia</taxon>
        <taxon>Cytophagales</taxon>
        <taxon>Cyclobacteriaceae</taxon>
        <taxon>Cyclobacterium</taxon>
    </lineage>
</organism>
<reference evidence="3" key="1">
    <citation type="submission" date="2016-10" db="EMBL/GenBank/DDBJ databases">
        <authorList>
            <person name="Varghese N."/>
            <person name="Submissions S."/>
        </authorList>
    </citation>
    <scope>NUCLEOTIDE SEQUENCE [LARGE SCALE GENOMIC DNA]</scope>
    <source>
        <strain evidence="3">IBRC-M 10761</strain>
    </source>
</reference>
<dbReference type="Gene3D" id="3.10.490.10">
    <property type="entry name" value="Gamma-glutamyl cyclotransferase-like"/>
    <property type="match status" value="1"/>
</dbReference>
<dbReference type="STRING" id="1416801.SAMN05192553_11143"/>